<dbReference type="Pfam" id="PF13692">
    <property type="entry name" value="Glyco_trans_1_4"/>
    <property type="match status" value="1"/>
</dbReference>
<sequence length="444" mass="48761">MKVLHLPGSYPPWRAAGKEVYSHTLATALREFAIDSEVAVTTSGVHPAEVGDYEHEGVPVHVLPPASEYGSRQAFYGRKFSDLPGFNQLLTDVQPDVVHFHDQNDGASLSHLRMVKDRGLPAVLTFHSPGQICPHHDLLRWGTTPCDGELRVRRCTACRMSASGLNPVLGNLIGLVEWPAPDPESTSIASRLLNARKMTRWFRDSVIEFGELSDAVVVLARWCEDIWLRNGLERSKLFLVPSGGRSERPRDPSPKFPERSTLVVGFAGRCESIKGIHVLVDAIQRLPPEFMIEVRLYGGGWDSDYGRALLDRIANDSRFVKPRIVPNDQLGIEFAKLDVAVVPSIWLETGPLTLFDAFAAGTPVIGSNLGGIAERVRHGENGLLFEAGSALDLAACLTRCREESGLVQRLRSGVSSPRTFVDTASDMSVIYRKLAGQSKPTKPS</sequence>
<keyword evidence="3" id="KW-1185">Reference proteome</keyword>
<keyword evidence="2" id="KW-0808">Transferase</keyword>
<dbReference type="eggNOG" id="COG0438">
    <property type="taxonomic scope" value="Bacteria"/>
</dbReference>
<dbReference type="InterPro" id="IPR028098">
    <property type="entry name" value="Glyco_trans_4-like_N"/>
</dbReference>
<evidence type="ECO:0000313" key="2">
    <source>
        <dbReference type="EMBL" id="CAD72665.1"/>
    </source>
</evidence>
<dbReference type="GO" id="GO:0016757">
    <property type="term" value="F:glycosyltransferase activity"/>
    <property type="evidence" value="ECO:0000318"/>
    <property type="project" value="GO_Central"/>
</dbReference>
<dbReference type="Gene3D" id="3.40.50.2000">
    <property type="entry name" value="Glycogen Phosphorylase B"/>
    <property type="match status" value="2"/>
</dbReference>
<dbReference type="PATRIC" id="fig|243090.15.peg.1141"/>
<dbReference type="EnsemblBacteria" id="CAD72665">
    <property type="protein sequence ID" value="CAD72665"/>
    <property type="gene ID" value="RB2493"/>
</dbReference>
<dbReference type="OrthoDB" id="9787617at2"/>
<dbReference type="STRING" id="243090.RB2493"/>
<dbReference type="EMBL" id="BX294137">
    <property type="protein sequence ID" value="CAD72665.1"/>
    <property type="molecule type" value="Genomic_DNA"/>
</dbReference>
<organism evidence="2 3">
    <name type="scientific">Rhodopirellula baltica (strain DSM 10527 / NCIMB 13988 / SH1)</name>
    <dbReference type="NCBI Taxonomy" id="243090"/>
    <lineage>
        <taxon>Bacteria</taxon>
        <taxon>Pseudomonadati</taxon>
        <taxon>Planctomycetota</taxon>
        <taxon>Planctomycetia</taxon>
        <taxon>Pirellulales</taxon>
        <taxon>Pirellulaceae</taxon>
        <taxon>Rhodopirellula</taxon>
    </lineage>
</organism>
<keyword evidence="2" id="KW-0328">Glycosyltransferase</keyword>
<accession>Q7UVQ7</accession>
<reference evidence="2 3" key="1">
    <citation type="journal article" date="2003" name="Proc. Natl. Acad. Sci. U.S.A.">
        <title>Complete genome sequence of the marine planctomycete Pirellula sp. strain 1.</title>
        <authorList>
            <person name="Gloeckner F.O."/>
            <person name="Kube M."/>
            <person name="Bauer M."/>
            <person name="Teeling H."/>
            <person name="Lombardot T."/>
            <person name="Ludwig W."/>
            <person name="Gade D."/>
            <person name="Beck A."/>
            <person name="Borzym K."/>
            <person name="Heitmann K."/>
            <person name="Rabus R."/>
            <person name="Schlesner H."/>
            <person name="Amann R."/>
            <person name="Reinhardt R."/>
        </authorList>
    </citation>
    <scope>NUCLEOTIDE SEQUENCE [LARGE SCALE GENOMIC DNA]</scope>
    <source>
        <strain evidence="3">DSM 10527 / NCIMB 13988 / SH1</strain>
    </source>
</reference>
<dbReference type="RefSeq" id="WP_011118881.1">
    <property type="nucleotide sequence ID" value="NC_005027.1"/>
</dbReference>
<dbReference type="AlphaFoldDB" id="Q7UVQ7"/>
<dbReference type="CAZy" id="GT4">
    <property type="family name" value="Glycosyltransferase Family 4"/>
</dbReference>
<dbReference type="PANTHER" id="PTHR12526:SF638">
    <property type="entry name" value="SPORE COAT PROTEIN SA"/>
    <property type="match status" value="1"/>
</dbReference>
<dbReference type="PANTHER" id="PTHR12526">
    <property type="entry name" value="GLYCOSYLTRANSFERASE"/>
    <property type="match status" value="1"/>
</dbReference>
<dbReference type="InParanoid" id="Q7UVQ7"/>
<feature type="domain" description="Glycosyltransferase subfamily 4-like N-terminal" evidence="1">
    <location>
        <begin position="17"/>
        <end position="147"/>
    </location>
</feature>
<dbReference type="SUPFAM" id="SSF53756">
    <property type="entry name" value="UDP-Glycosyltransferase/glycogen phosphorylase"/>
    <property type="match status" value="1"/>
</dbReference>
<dbReference type="HOGENOM" id="CLU_009583_35_1_0"/>
<dbReference type="CDD" id="cd03823">
    <property type="entry name" value="GT4_ExpE7-like"/>
    <property type="match status" value="1"/>
</dbReference>
<protein>
    <submittedName>
        <fullName evidence="2">LPS biosynthesis RfbU related protein</fullName>
        <ecNumber evidence="2">2.4.1.-</ecNumber>
    </submittedName>
</protein>
<dbReference type="Proteomes" id="UP000001025">
    <property type="component" value="Chromosome"/>
</dbReference>
<dbReference type="KEGG" id="rba:RB2493"/>
<name>Q7UVQ7_RHOBA</name>
<dbReference type="EC" id="2.4.1.-" evidence="2"/>
<evidence type="ECO:0000259" key="1">
    <source>
        <dbReference type="Pfam" id="PF13579"/>
    </source>
</evidence>
<proteinExistence type="predicted"/>
<evidence type="ECO:0000313" key="3">
    <source>
        <dbReference type="Proteomes" id="UP000001025"/>
    </source>
</evidence>
<gene>
    <name evidence="2" type="ordered locus">RB2493</name>
</gene>
<dbReference type="Pfam" id="PF13579">
    <property type="entry name" value="Glyco_trans_4_4"/>
    <property type="match status" value="1"/>
</dbReference>